<accession>C5A5X6</accession>
<dbReference type="PaxDb" id="593117-TGAM_1136"/>
<evidence type="ECO:0000313" key="2">
    <source>
        <dbReference type="Proteomes" id="UP000001488"/>
    </source>
</evidence>
<sequence length="140" mass="15965">MRRTLGGSVHPLESVLRVKGSGKFSKSELVGLLTFKLRIMSVGEAKEAISKWVEEGLLVEEGNLLRINLEALTQKEGEEDLFREMLSFVASQLDLDESEVLEELEKFSGRYGNLDRRLVLYLFGVEKGLDMSRFRERLEV</sequence>
<dbReference type="Pfam" id="PF09999">
    <property type="entry name" value="DUF2240"/>
    <property type="match status" value="1"/>
</dbReference>
<name>C5A5X6_THEGJ</name>
<proteinExistence type="predicted"/>
<dbReference type="Proteomes" id="UP000001488">
    <property type="component" value="Chromosome"/>
</dbReference>
<dbReference type="HOGENOM" id="CLU_1912440_0_0_2"/>
<dbReference type="AlphaFoldDB" id="C5A5X6"/>
<evidence type="ECO:0008006" key="3">
    <source>
        <dbReference type="Google" id="ProtNLM"/>
    </source>
</evidence>
<reference evidence="1 2" key="1">
    <citation type="journal article" date="2007" name="Genome Biol.">
        <title>Genome analysis and genome-wide proteomics of Thermococcus gammatolerans, the most radioresistant organism known amongst the Archaea.</title>
        <authorList>
            <person name="Zivanovic Y."/>
            <person name="Armengaud J."/>
            <person name="Lagorce A."/>
            <person name="Leplat C."/>
            <person name="Guerin P."/>
            <person name="Dutertre M."/>
            <person name="Anthouard V."/>
            <person name="Forterre P."/>
            <person name="Wincker P."/>
            <person name="Confalonieri F."/>
        </authorList>
    </citation>
    <scope>NUCLEOTIDE SEQUENCE [LARGE SCALE GENOMIC DNA]</scope>
    <source>
        <strain evidence="2">DSM 15229 / JCM 11827 / EJ3</strain>
    </source>
</reference>
<gene>
    <name evidence="1" type="ordered locus">TGAM_1136</name>
</gene>
<organism evidence="1 2">
    <name type="scientific">Thermococcus gammatolerans (strain DSM 15229 / JCM 11827 / EJ3)</name>
    <dbReference type="NCBI Taxonomy" id="593117"/>
    <lineage>
        <taxon>Archaea</taxon>
        <taxon>Methanobacteriati</taxon>
        <taxon>Methanobacteriota</taxon>
        <taxon>Thermococci</taxon>
        <taxon>Thermococcales</taxon>
        <taxon>Thermococcaceae</taxon>
        <taxon>Thermococcus</taxon>
    </lineage>
</organism>
<dbReference type="KEGG" id="tga:TGAM_1136"/>
<keyword evidence="2" id="KW-1185">Reference proteome</keyword>
<protein>
    <recommendedName>
        <fullName evidence="3">DUF2240 family protein</fullName>
    </recommendedName>
</protein>
<evidence type="ECO:0000313" key="1">
    <source>
        <dbReference type="EMBL" id="ACS33638.1"/>
    </source>
</evidence>
<dbReference type="PATRIC" id="fig|593117.10.peg.1134"/>
<dbReference type="eggNOG" id="arCOG05816">
    <property type="taxonomic scope" value="Archaea"/>
</dbReference>
<dbReference type="STRING" id="593117.TGAM_1136"/>
<dbReference type="InterPro" id="IPR018716">
    <property type="entry name" value="DUF2240"/>
</dbReference>
<dbReference type="EMBL" id="CP001398">
    <property type="protein sequence ID" value="ACS33638.1"/>
    <property type="molecule type" value="Genomic_DNA"/>
</dbReference>